<dbReference type="InterPro" id="IPR013395">
    <property type="entry name" value="CRISPR-assoc_Cas3_yers"/>
</dbReference>
<dbReference type="Gene3D" id="1.10.3210.30">
    <property type="match status" value="1"/>
</dbReference>
<evidence type="ECO:0000256" key="3">
    <source>
        <dbReference type="ARBA" id="ARBA00022723"/>
    </source>
</evidence>
<evidence type="ECO:0000256" key="6">
    <source>
        <dbReference type="ARBA" id="ARBA00022806"/>
    </source>
</evidence>
<evidence type="ECO:0000259" key="9">
    <source>
        <dbReference type="PROSITE" id="PS51643"/>
    </source>
</evidence>
<proteinExistence type="inferred from homology"/>
<evidence type="ECO:0000256" key="8">
    <source>
        <dbReference type="ARBA" id="ARBA00023118"/>
    </source>
</evidence>
<keyword evidence="6" id="KW-0347">Helicase</keyword>
<gene>
    <name evidence="10" type="primary">cas3f</name>
    <name evidence="10" type="ORF">WCT63_06105</name>
</gene>
<reference evidence="10 11" key="1">
    <citation type="submission" date="2024-03" db="EMBL/GenBank/DDBJ databases">
        <title>Analysis of soft rot Pectobacteriaceae population diversity in US potato growing regions between 2016 and 2022.</title>
        <authorList>
            <person name="Ma X."/>
            <person name="Zhang X."/>
            <person name="Stodghill P."/>
            <person name="Rioux R."/>
            <person name="Babler B."/>
            <person name="Shrestha S."/>
            <person name="Babler B."/>
            <person name="Rivedal H."/>
            <person name="Frost K."/>
            <person name="Hao J."/>
            <person name="Secor G."/>
            <person name="Swingle B."/>
        </authorList>
    </citation>
    <scope>NUCLEOTIDE SEQUENCE [LARGE SCALE GENOMIC DNA]</scope>
    <source>
        <strain evidence="10 11">UMSS2</strain>
    </source>
</reference>
<dbReference type="SUPFAM" id="SSF52540">
    <property type="entry name" value="P-loop containing nucleoside triphosphate hydrolases"/>
    <property type="match status" value="1"/>
</dbReference>
<keyword evidence="5" id="KW-0378">Hydrolase</keyword>
<evidence type="ECO:0000256" key="5">
    <source>
        <dbReference type="ARBA" id="ARBA00022801"/>
    </source>
</evidence>
<dbReference type="InterPro" id="IPR027417">
    <property type="entry name" value="P-loop_NTPase"/>
</dbReference>
<evidence type="ECO:0000256" key="4">
    <source>
        <dbReference type="ARBA" id="ARBA00022741"/>
    </source>
</evidence>
<dbReference type="PROSITE" id="PS51643">
    <property type="entry name" value="HD_CAS3"/>
    <property type="match status" value="1"/>
</dbReference>
<dbReference type="NCBIfam" id="TIGR02562">
    <property type="entry name" value="cas3_yersinia"/>
    <property type="match status" value="1"/>
</dbReference>
<dbReference type="InterPro" id="IPR006483">
    <property type="entry name" value="CRISPR-assoc_Cas3_HD"/>
</dbReference>
<dbReference type="Pfam" id="PF21384">
    <property type="entry name" value="Cas3_I-F_Cas2"/>
    <property type="match status" value="1"/>
</dbReference>
<feature type="domain" description="HD Cas3-type" evidence="9">
    <location>
        <begin position="102"/>
        <end position="327"/>
    </location>
</feature>
<dbReference type="Proteomes" id="UP001313132">
    <property type="component" value="Unassembled WGS sequence"/>
</dbReference>
<sequence length="1102" mass="124351">MNILLISECNKRALVETRRILDQFAERKGERTWQTAITQEGLNTLRKLLRKTARRNTAVACHWVRSANHTELLWIVGNLRRFNAQGSVPTNTTSRDILRAKDENPWHSAEVFSLLAAIAGLFHDVGKANALFQSGLSGTGPRGQPYRHEWVSLRLFQAFVGEQDDKGWLTALSSITSEAEVALLASLKQDTPAVNDTPFLTLPPLAQVIAWLIVSHHRLPVFNKSTELAPNSSEPQLNYAETWLTGHLSAQWNALNHCKTDVTPSDLERNWQFPHGTPLRSSVWREKAHKFAGRALKLPSFMHFAQLDQRLTVHLARLALMLADHHYSAGDPTAGWQDPAYPVWANTKGRGGKPECKQKLDEHCVGVGQNALLLGRSLPHLRDTLPAITRHKGFRQRSTHPRFRWQDRAFDLACSIQESSKQHGFFGVNMASTGRGKTFANARIMYGLSDESIGCRFSVALGLRTLTLQTGDALRQRLTLDEDDLAVLIGSQAVQDLHEMQLENEARQQNTPQTGSESADPLFSEHQYVRYDGSLDDGRLKTWLERSPTLHQLLSAPVLITTIDHLMPATESLRGGHQIAPMLRLLTSDLVLDEPDDFGLEDLPALCRLVNWAGMLGSRVLLSSATLPPALIRALFGAYLDGRAAWQQAYGTPNTPLNVCCGWFDEFDCQHEQYGDVKGFMTQHDAFVQQRLKKLIKEELPLRLASIVPVSSPSKNADDVHLAVAQAIHPLLRDLHSQHHQQHKSGKTVSLGLVRMANINPLVAVARQLLAMPSPPDTCIHYCIYHSQHPLAMRSYIEQRLDAALMRNDADALWQVAEIRQAIENAPQQHHIFVVLATSVAEVGRDHDYDWAIVEPSSMRSFIQLAGRILRHRQDEKHVPKTPNITLLSHNIRALRGEDVAYCKPGFESNDEPLTTHDLRQLLQEEDYRHLNAAPRIVQPAALTKPFSLVALEHAVLGKTLLGLKNQKLDGLKRPPAAFWWRAHPHWNGELQRRTPFRQSAKDEPYTLWIADDDEDAVFMIPDDGPSKWKQSDVIRPTSLHMAEGVCAWIDPDYHALYQRLADEKQWELKRVSERFGEIRLREDEEKDWLWHPLLGVFGALN</sequence>
<dbReference type="RefSeq" id="WP_336858475.1">
    <property type="nucleotide sequence ID" value="NZ_JBBBOM010000080.1"/>
</dbReference>
<evidence type="ECO:0000256" key="2">
    <source>
        <dbReference type="ARBA" id="ARBA00009046"/>
    </source>
</evidence>
<dbReference type="InterPro" id="IPR054712">
    <property type="entry name" value="Cas3-like_dom"/>
</dbReference>
<keyword evidence="11" id="KW-1185">Reference proteome</keyword>
<dbReference type="InterPro" id="IPR048823">
    <property type="entry name" value="Cas3_I-F_Cas2"/>
</dbReference>
<keyword evidence="8" id="KW-0051">Antiviral defense</keyword>
<keyword evidence="4" id="KW-0547">Nucleotide-binding</keyword>
<comment type="caution">
    <text evidence="10">The sequence shown here is derived from an EMBL/GenBank/DDBJ whole genome shotgun (WGS) entry which is preliminary data.</text>
</comment>
<keyword evidence="7" id="KW-0067">ATP-binding</keyword>
<comment type="similarity">
    <text evidence="1">In the N-terminal section; belongs to the CRISPR-associated nuclease Cas3-HD family.</text>
</comment>
<evidence type="ECO:0000256" key="7">
    <source>
        <dbReference type="ARBA" id="ARBA00022840"/>
    </source>
</evidence>
<organism evidence="10 11">
    <name type="scientific">Pectobacterium versatile</name>
    <dbReference type="NCBI Taxonomy" id="2488639"/>
    <lineage>
        <taxon>Bacteria</taxon>
        <taxon>Pseudomonadati</taxon>
        <taxon>Pseudomonadota</taxon>
        <taxon>Gammaproteobacteria</taxon>
        <taxon>Enterobacterales</taxon>
        <taxon>Pectobacteriaceae</taxon>
        <taxon>Pectobacterium</taxon>
    </lineage>
</organism>
<comment type="similarity">
    <text evidence="2">In the central section; belongs to the CRISPR-associated helicase Cas3 family.</text>
</comment>
<keyword evidence="3" id="KW-0479">Metal-binding</keyword>
<accession>A0ABU8JV37</accession>
<evidence type="ECO:0000313" key="10">
    <source>
        <dbReference type="EMBL" id="MEI7102018.1"/>
    </source>
</evidence>
<evidence type="ECO:0000313" key="11">
    <source>
        <dbReference type="Proteomes" id="UP001313132"/>
    </source>
</evidence>
<protein>
    <submittedName>
        <fullName evidence="10">Type I-F CRISPR-associated helicase Cas3f</fullName>
    </submittedName>
</protein>
<dbReference type="Pfam" id="PF22590">
    <property type="entry name" value="Cas3-like_C_2"/>
    <property type="match status" value="1"/>
</dbReference>
<dbReference type="InterPro" id="IPR038257">
    <property type="entry name" value="CRISPR-assoc_Cas3_HD_sf"/>
</dbReference>
<dbReference type="EMBL" id="JBBBON010000004">
    <property type="protein sequence ID" value="MEI7102018.1"/>
    <property type="molecule type" value="Genomic_DNA"/>
</dbReference>
<evidence type="ECO:0000256" key="1">
    <source>
        <dbReference type="ARBA" id="ARBA00006847"/>
    </source>
</evidence>
<name>A0ABU8JV37_9GAMM</name>